<dbReference type="PANTHER" id="PTHR46609:SF8">
    <property type="entry name" value="YQAJ VIRAL RECOMBINASE DOMAIN-CONTAINING PROTEIN"/>
    <property type="match status" value="1"/>
</dbReference>
<dbReference type="EMBL" id="JABSTR010000007">
    <property type="protein sequence ID" value="KAH9375822.1"/>
    <property type="molecule type" value="Genomic_DNA"/>
</dbReference>
<feature type="domain" description="YqaJ viral recombinase" evidence="1">
    <location>
        <begin position="23"/>
        <end position="88"/>
    </location>
</feature>
<dbReference type="GO" id="GO:0006281">
    <property type="term" value="P:DNA repair"/>
    <property type="evidence" value="ECO:0007669"/>
    <property type="project" value="UniProtKB-ARBA"/>
</dbReference>
<proteinExistence type="predicted"/>
<accession>A0A9J6GBR3</accession>
<dbReference type="PANTHER" id="PTHR46609">
    <property type="entry name" value="EXONUCLEASE, PHAGE-TYPE/RECB, C-TERMINAL DOMAIN-CONTAINING PROTEIN"/>
    <property type="match status" value="1"/>
</dbReference>
<evidence type="ECO:0000313" key="3">
    <source>
        <dbReference type="Proteomes" id="UP000821853"/>
    </source>
</evidence>
<dbReference type="InterPro" id="IPR011604">
    <property type="entry name" value="PDDEXK-like_dom_sf"/>
</dbReference>
<dbReference type="SUPFAM" id="SSF52980">
    <property type="entry name" value="Restriction endonuclease-like"/>
    <property type="match status" value="1"/>
</dbReference>
<dbReference type="InterPro" id="IPR019080">
    <property type="entry name" value="YqaJ_viral_recombinase"/>
</dbReference>
<reference evidence="2 3" key="1">
    <citation type="journal article" date="2020" name="Cell">
        <title>Large-Scale Comparative Analyses of Tick Genomes Elucidate Their Genetic Diversity and Vector Capacities.</title>
        <authorList>
            <consortium name="Tick Genome and Microbiome Consortium (TIGMIC)"/>
            <person name="Jia N."/>
            <person name="Wang J."/>
            <person name="Shi W."/>
            <person name="Du L."/>
            <person name="Sun Y."/>
            <person name="Zhan W."/>
            <person name="Jiang J.F."/>
            <person name="Wang Q."/>
            <person name="Zhang B."/>
            <person name="Ji P."/>
            <person name="Bell-Sakyi L."/>
            <person name="Cui X.M."/>
            <person name="Yuan T.T."/>
            <person name="Jiang B.G."/>
            <person name="Yang W.F."/>
            <person name="Lam T.T."/>
            <person name="Chang Q.C."/>
            <person name="Ding S.J."/>
            <person name="Wang X.J."/>
            <person name="Zhu J.G."/>
            <person name="Ruan X.D."/>
            <person name="Zhao L."/>
            <person name="Wei J.T."/>
            <person name="Ye R.Z."/>
            <person name="Que T.C."/>
            <person name="Du C.H."/>
            <person name="Zhou Y.H."/>
            <person name="Cheng J.X."/>
            <person name="Dai P.F."/>
            <person name="Guo W.B."/>
            <person name="Han X.H."/>
            <person name="Huang E.J."/>
            <person name="Li L.F."/>
            <person name="Wei W."/>
            <person name="Gao Y.C."/>
            <person name="Liu J.Z."/>
            <person name="Shao H.Z."/>
            <person name="Wang X."/>
            <person name="Wang C.C."/>
            <person name="Yang T.C."/>
            <person name="Huo Q.B."/>
            <person name="Li W."/>
            <person name="Chen H.Y."/>
            <person name="Chen S.E."/>
            <person name="Zhou L.G."/>
            <person name="Ni X.B."/>
            <person name="Tian J.H."/>
            <person name="Sheng Y."/>
            <person name="Liu T."/>
            <person name="Pan Y.S."/>
            <person name="Xia L.Y."/>
            <person name="Li J."/>
            <person name="Zhao F."/>
            <person name="Cao W.C."/>
        </authorList>
    </citation>
    <scope>NUCLEOTIDE SEQUENCE [LARGE SCALE GENOMIC DNA]</scope>
    <source>
        <strain evidence="2">HaeL-2018</strain>
    </source>
</reference>
<keyword evidence="3" id="KW-1185">Reference proteome</keyword>
<dbReference type="AlphaFoldDB" id="A0A9J6GBR3"/>
<evidence type="ECO:0000313" key="2">
    <source>
        <dbReference type="EMBL" id="KAH9375822.1"/>
    </source>
</evidence>
<dbReference type="InterPro" id="IPR051703">
    <property type="entry name" value="NF-kappa-B_Signaling_Reg"/>
</dbReference>
<sequence length="90" mass="10110">MVAALRVEYLTERSRSLLFGSMYGISNEPLAARRYEEVLHTMGHHVTVSTCGLLVNPEFLWLGASPDRIVFDPTELGYGVLEIKCPYSHP</sequence>
<dbReference type="Proteomes" id="UP000821853">
    <property type="component" value="Chromosome 5"/>
</dbReference>
<name>A0A9J6GBR3_HAELO</name>
<dbReference type="OrthoDB" id="6761803at2759"/>
<dbReference type="InterPro" id="IPR011335">
    <property type="entry name" value="Restrct_endonuc-II-like"/>
</dbReference>
<gene>
    <name evidence="2" type="ORF">HPB48_009902</name>
</gene>
<dbReference type="Pfam" id="PF09588">
    <property type="entry name" value="YqaJ"/>
    <property type="match status" value="1"/>
</dbReference>
<comment type="caution">
    <text evidence="2">The sequence shown here is derived from an EMBL/GenBank/DDBJ whole genome shotgun (WGS) entry which is preliminary data.</text>
</comment>
<dbReference type="VEuPathDB" id="VectorBase:HLOH_042227"/>
<protein>
    <recommendedName>
        <fullName evidence="1">YqaJ viral recombinase domain-containing protein</fullName>
    </recommendedName>
</protein>
<organism evidence="2 3">
    <name type="scientific">Haemaphysalis longicornis</name>
    <name type="common">Bush tick</name>
    <dbReference type="NCBI Taxonomy" id="44386"/>
    <lineage>
        <taxon>Eukaryota</taxon>
        <taxon>Metazoa</taxon>
        <taxon>Ecdysozoa</taxon>
        <taxon>Arthropoda</taxon>
        <taxon>Chelicerata</taxon>
        <taxon>Arachnida</taxon>
        <taxon>Acari</taxon>
        <taxon>Parasitiformes</taxon>
        <taxon>Ixodida</taxon>
        <taxon>Ixodoidea</taxon>
        <taxon>Ixodidae</taxon>
        <taxon>Haemaphysalinae</taxon>
        <taxon>Haemaphysalis</taxon>
    </lineage>
</organism>
<dbReference type="Gene3D" id="3.90.320.10">
    <property type="match status" value="1"/>
</dbReference>
<evidence type="ECO:0000259" key="1">
    <source>
        <dbReference type="Pfam" id="PF09588"/>
    </source>
</evidence>